<dbReference type="SUPFAM" id="SSF47027">
    <property type="entry name" value="Acyl-CoA binding protein"/>
    <property type="match status" value="1"/>
</dbReference>
<dbReference type="PANTHER" id="PTHR23310">
    <property type="entry name" value="ACYL-COA-BINDING PROTEIN, ACBP"/>
    <property type="match status" value="1"/>
</dbReference>
<feature type="compositionally biased region" description="Acidic residues" evidence="2">
    <location>
        <begin position="220"/>
        <end position="234"/>
    </location>
</feature>
<dbReference type="InterPro" id="IPR000582">
    <property type="entry name" value="Acyl-CoA-binding_protein"/>
</dbReference>
<dbReference type="InterPro" id="IPR014352">
    <property type="entry name" value="FERM/acyl-CoA-bd_prot_sf"/>
</dbReference>
<gene>
    <name evidence="4" type="ORF">AJ78_01668</name>
</gene>
<proteinExistence type="predicted"/>
<dbReference type="STRING" id="1447872.A0A1J9QQY8"/>
<dbReference type="PROSITE" id="PS51228">
    <property type="entry name" value="ACB_2"/>
    <property type="match status" value="1"/>
</dbReference>
<feature type="region of interest" description="Disordered" evidence="2">
    <location>
        <begin position="183"/>
        <end position="309"/>
    </location>
</feature>
<name>A0A1J9QQY8_9EURO</name>
<evidence type="ECO:0000256" key="1">
    <source>
        <dbReference type="ARBA" id="ARBA00023121"/>
    </source>
</evidence>
<dbReference type="GO" id="GO:0000062">
    <property type="term" value="F:fatty-acyl-CoA binding"/>
    <property type="evidence" value="ECO:0007669"/>
    <property type="project" value="InterPro"/>
</dbReference>
<dbReference type="OrthoDB" id="346910at2759"/>
<dbReference type="AlphaFoldDB" id="A0A1J9QQY8"/>
<dbReference type="Gene3D" id="1.20.80.10">
    <property type="match status" value="1"/>
</dbReference>
<dbReference type="Proteomes" id="UP000182235">
    <property type="component" value="Unassembled WGS sequence"/>
</dbReference>
<comment type="caution">
    <text evidence="4">The sequence shown here is derived from an EMBL/GenBank/DDBJ whole genome shotgun (WGS) entry which is preliminary data.</text>
</comment>
<accession>A0A1J9QQY8</accession>
<feature type="compositionally biased region" description="Acidic residues" evidence="2">
    <location>
        <begin position="242"/>
        <end position="251"/>
    </location>
</feature>
<feature type="compositionally biased region" description="Low complexity" evidence="2">
    <location>
        <begin position="254"/>
        <end position="263"/>
    </location>
</feature>
<feature type="compositionally biased region" description="Low complexity" evidence="2">
    <location>
        <begin position="105"/>
        <end position="136"/>
    </location>
</feature>
<feature type="compositionally biased region" description="Basic and acidic residues" evidence="2">
    <location>
        <begin position="207"/>
        <end position="217"/>
    </location>
</feature>
<keyword evidence="1" id="KW-0446">Lipid-binding</keyword>
<dbReference type="VEuPathDB" id="FungiDB:AJ78_01668"/>
<feature type="compositionally biased region" description="Basic and acidic residues" evidence="2">
    <location>
        <begin position="284"/>
        <end position="303"/>
    </location>
</feature>
<evidence type="ECO:0000313" key="4">
    <source>
        <dbReference type="EMBL" id="OJD18292.1"/>
    </source>
</evidence>
<feature type="domain" description="ACB" evidence="3">
    <location>
        <begin position="1"/>
        <end position="81"/>
    </location>
</feature>
<feature type="region of interest" description="Disordered" evidence="2">
    <location>
        <begin position="105"/>
        <end position="155"/>
    </location>
</feature>
<sequence>MALADIFGDSEWLIWGVFTVTLSLEGDVEGVMDRPVDDDGTSLHAEREKWDAWYAQRHLSRTEAKRQYITALLNTMNKYASSTPEARELISELEFVWDQIKSNPSSSLSSGDSPVHALVSSASQSQLSHHPSRIISPTPPSRSNNGSQYGSIGGRISRGEVARVAEDGGMDRPFFAGRDSRLRVLSPVSQPDDDDVPRVGRRNYKAQGEEGAERGSELGEAGDEEEDEEDEEEFQEARDSPYDDDDDDDERSDNNNNNNSNNNRYRDNDAGTRRPQVPGGSHGGIDRDRDPDPDRDRDKEKTKSKPKLTYNRRWRRRVEQAMTKMTAEVAAMREQMETRALNSRRRSSLWAWIKWVVWVVVRQVCWDFVLFGCLLVWLRVVKGDRRLEERLKGLKFCTEVKRRVAAVAAVGRGRGTGLGFRLGGFP</sequence>
<reference evidence="4 5" key="1">
    <citation type="submission" date="2015-07" db="EMBL/GenBank/DDBJ databases">
        <title>Emmonsia species relationships and genome sequence.</title>
        <authorList>
            <consortium name="The Broad Institute Genomics Platform"/>
            <person name="Cuomo C.A."/>
            <person name="Munoz J.F."/>
            <person name="Imamovic A."/>
            <person name="Priest M.E."/>
            <person name="Young S."/>
            <person name="Clay O.K."/>
            <person name="McEwen J.G."/>
        </authorList>
    </citation>
    <scope>NUCLEOTIDE SEQUENCE [LARGE SCALE GENOMIC DNA]</scope>
    <source>
        <strain evidence="4 5">UAMH 9510</strain>
    </source>
</reference>
<evidence type="ECO:0000313" key="5">
    <source>
        <dbReference type="Proteomes" id="UP000182235"/>
    </source>
</evidence>
<dbReference type="EMBL" id="LGRN01000039">
    <property type="protein sequence ID" value="OJD18292.1"/>
    <property type="molecule type" value="Genomic_DNA"/>
</dbReference>
<dbReference type="InterPro" id="IPR035984">
    <property type="entry name" value="Acyl-CoA-binding_sf"/>
</dbReference>
<evidence type="ECO:0000256" key="2">
    <source>
        <dbReference type="SAM" id="MobiDB-lite"/>
    </source>
</evidence>
<dbReference type="PANTHER" id="PTHR23310:SF133">
    <property type="entry name" value="COA BINDING PROTEIN, PUTATIVE (AFU_ORTHOLOGUE AFUA_1G12300)-RELATED"/>
    <property type="match status" value="1"/>
</dbReference>
<dbReference type="GO" id="GO:0006631">
    <property type="term" value="P:fatty acid metabolic process"/>
    <property type="evidence" value="ECO:0007669"/>
    <property type="project" value="TreeGrafter"/>
</dbReference>
<keyword evidence="5" id="KW-1185">Reference proteome</keyword>
<organism evidence="4 5">
    <name type="scientific">Emergomyces pasteurianus Ep9510</name>
    <dbReference type="NCBI Taxonomy" id="1447872"/>
    <lineage>
        <taxon>Eukaryota</taxon>
        <taxon>Fungi</taxon>
        <taxon>Dikarya</taxon>
        <taxon>Ascomycota</taxon>
        <taxon>Pezizomycotina</taxon>
        <taxon>Eurotiomycetes</taxon>
        <taxon>Eurotiomycetidae</taxon>
        <taxon>Onygenales</taxon>
        <taxon>Ajellomycetaceae</taxon>
        <taxon>Emergomyces</taxon>
    </lineage>
</organism>
<evidence type="ECO:0000259" key="3">
    <source>
        <dbReference type="PROSITE" id="PS51228"/>
    </source>
</evidence>
<protein>
    <recommendedName>
        <fullName evidence="3">ACB domain-containing protein</fullName>
    </recommendedName>
</protein>